<feature type="domain" description="ABC transmembrane type-1" evidence="11">
    <location>
        <begin position="41"/>
        <end position="325"/>
    </location>
</feature>
<evidence type="ECO:0000256" key="4">
    <source>
        <dbReference type="ARBA" id="ARBA00022692"/>
    </source>
</evidence>
<evidence type="ECO:0000256" key="6">
    <source>
        <dbReference type="ARBA" id="ARBA00022840"/>
    </source>
</evidence>
<feature type="transmembrane region" description="Helical" evidence="9">
    <location>
        <begin position="261"/>
        <end position="282"/>
    </location>
</feature>
<dbReference type="AlphaFoldDB" id="A0A6J6VB61"/>
<dbReference type="GO" id="GO:0005886">
    <property type="term" value="C:plasma membrane"/>
    <property type="evidence" value="ECO:0007669"/>
    <property type="project" value="UniProtKB-SubCell"/>
</dbReference>
<dbReference type="Pfam" id="PF00005">
    <property type="entry name" value="ABC_tran"/>
    <property type="match status" value="1"/>
</dbReference>
<dbReference type="Gene3D" id="1.20.1560.10">
    <property type="entry name" value="ABC transporter type 1, transmembrane domain"/>
    <property type="match status" value="1"/>
</dbReference>
<dbReference type="Gene3D" id="3.40.50.300">
    <property type="entry name" value="P-loop containing nucleotide triphosphate hydrolases"/>
    <property type="match status" value="1"/>
</dbReference>
<dbReference type="SUPFAM" id="SSF90123">
    <property type="entry name" value="ABC transporter transmembrane region"/>
    <property type="match status" value="1"/>
</dbReference>
<dbReference type="GO" id="GO:0015421">
    <property type="term" value="F:ABC-type oligopeptide transporter activity"/>
    <property type="evidence" value="ECO:0007669"/>
    <property type="project" value="TreeGrafter"/>
</dbReference>
<comment type="subcellular location">
    <subcellularLocation>
        <location evidence="1">Cell membrane</location>
        <topology evidence="1">Multi-pass membrane protein</topology>
    </subcellularLocation>
</comment>
<dbReference type="InterPro" id="IPR017871">
    <property type="entry name" value="ABC_transporter-like_CS"/>
</dbReference>
<evidence type="ECO:0000256" key="3">
    <source>
        <dbReference type="ARBA" id="ARBA00022475"/>
    </source>
</evidence>
<dbReference type="GO" id="GO:0016887">
    <property type="term" value="F:ATP hydrolysis activity"/>
    <property type="evidence" value="ECO:0007669"/>
    <property type="project" value="InterPro"/>
</dbReference>
<feature type="transmembrane region" description="Helical" evidence="9">
    <location>
        <begin position="77"/>
        <end position="97"/>
    </location>
</feature>
<evidence type="ECO:0000313" key="12">
    <source>
        <dbReference type="EMBL" id="CAB4768123.1"/>
    </source>
</evidence>
<gene>
    <name evidence="12" type="ORF">UFOPK2806_02261</name>
    <name evidence="13" type="ORF">UFOPK4306_02021</name>
</gene>
<reference evidence="12" key="1">
    <citation type="submission" date="2020-05" db="EMBL/GenBank/DDBJ databases">
        <authorList>
            <person name="Chiriac C."/>
            <person name="Salcher M."/>
            <person name="Ghai R."/>
            <person name="Kavagutti S V."/>
        </authorList>
    </citation>
    <scope>NUCLEOTIDE SEQUENCE</scope>
</reference>
<dbReference type="InterPro" id="IPR036640">
    <property type="entry name" value="ABC1_TM_sf"/>
</dbReference>
<protein>
    <submittedName>
        <fullName evidence="12">Unannotated protein</fullName>
    </submittedName>
</protein>
<dbReference type="EMBL" id="CAFBQP010000095">
    <property type="protein sequence ID" value="CAB5067244.1"/>
    <property type="molecule type" value="Genomic_DNA"/>
</dbReference>
<feature type="domain" description="ABC transporter" evidence="10">
    <location>
        <begin position="359"/>
        <end position="613"/>
    </location>
</feature>
<feature type="transmembrane region" description="Helical" evidence="9">
    <location>
        <begin position="288"/>
        <end position="310"/>
    </location>
</feature>
<dbReference type="Pfam" id="PF00664">
    <property type="entry name" value="ABC_membrane"/>
    <property type="match status" value="1"/>
</dbReference>
<evidence type="ECO:0000256" key="2">
    <source>
        <dbReference type="ARBA" id="ARBA00022448"/>
    </source>
</evidence>
<dbReference type="PROSITE" id="PS50893">
    <property type="entry name" value="ABC_TRANSPORTER_2"/>
    <property type="match status" value="1"/>
</dbReference>
<dbReference type="PROSITE" id="PS50929">
    <property type="entry name" value="ABC_TM1F"/>
    <property type="match status" value="1"/>
</dbReference>
<evidence type="ECO:0000313" key="13">
    <source>
        <dbReference type="EMBL" id="CAB5067244.1"/>
    </source>
</evidence>
<feature type="transmembrane region" description="Helical" evidence="9">
    <location>
        <begin position="36"/>
        <end position="57"/>
    </location>
</feature>
<evidence type="ECO:0000256" key="5">
    <source>
        <dbReference type="ARBA" id="ARBA00022741"/>
    </source>
</evidence>
<keyword evidence="7 9" id="KW-1133">Transmembrane helix</keyword>
<proteinExistence type="predicted"/>
<dbReference type="PANTHER" id="PTHR43394">
    <property type="entry name" value="ATP-DEPENDENT PERMEASE MDL1, MITOCHONDRIAL"/>
    <property type="match status" value="1"/>
</dbReference>
<evidence type="ECO:0000256" key="8">
    <source>
        <dbReference type="ARBA" id="ARBA00023136"/>
    </source>
</evidence>
<evidence type="ECO:0000256" key="9">
    <source>
        <dbReference type="SAM" id="Phobius"/>
    </source>
</evidence>
<feature type="transmembrane region" description="Helical" evidence="9">
    <location>
        <begin position="156"/>
        <end position="174"/>
    </location>
</feature>
<dbReference type="InterPro" id="IPR039421">
    <property type="entry name" value="Type_1_exporter"/>
</dbReference>
<dbReference type="CDD" id="cd18550">
    <property type="entry name" value="ABC_6TM_exporter_like"/>
    <property type="match status" value="1"/>
</dbReference>
<name>A0A6J6VB61_9ZZZZ</name>
<dbReference type="FunFam" id="3.40.50.300:FF:000299">
    <property type="entry name" value="ABC transporter ATP-binding protein/permease"/>
    <property type="match status" value="1"/>
</dbReference>
<keyword evidence="4 9" id="KW-0812">Transmembrane</keyword>
<accession>A0A6J6VB61</accession>
<dbReference type="PROSITE" id="PS00211">
    <property type="entry name" value="ABC_TRANSPORTER_1"/>
    <property type="match status" value="1"/>
</dbReference>
<keyword evidence="6" id="KW-0067">ATP-binding</keyword>
<dbReference type="SMART" id="SM00382">
    <property type="entry name" value="AAA"/>
    <property type="match status" value="1"/>
</dbReference>
<evidence type="ECO:0000259" key="11">
    <source>
        <dbReference type="PROSITE" id="PS50929"/>
    </source>
</evidence>
<evidence type="ECO:0000259" key="10">
    <source>
        <dbReference type="PROSITE" id="PS50893"/>
    </source>
</evidence>
<dbReference type="InterPro" id="IPR003439">
    <property type="entry name" value="ABC_transporter-like_ATP-bd"/>
</dbReference>
<sequence length="617" mass="66355">MRMGPHMMMPRDTDAVKGARVTGRELRRAWRFARPYRRAIIGFLVAILLSAFVAIVPPFAFRRILDSAIPSKSHSQINILAAIVVTAALLDAGLAVLQRWWSSSIGEGLIYDLRVALFDKVQRMPMGFFTRTQTGSLVSRLNNDVVGAQNAVTNTLGSIVSNVVVLLTTLAAMFSLEWRLTLLSLVVLPLFIIPARRVGRKLQTISRQQMNLNAELNTQMVERFNVAGALLVKLFGRRKDEVDTFSGRAAEVRDIGIRSAMYGRVFFVALGLVGAIGAAAIYGVGAHLAVRGSITAGTLVALAALVARVYQPLTGLTNARVDLMTSVVSFERVFEVLDAPEAIQDRPGAVELVNPVGRVEFRDVFFRYPAAASVSIASLSTAGMEQNADPDRDVLSGVNLVVVPGETVALVGSSGSGKTTTANLVPRLYDVTGGSVLVDGHDVRDLTQESLRAAIGVVTQDPHLFHESIAVNLRYARPGATAAQLEAACRGARIHDTIAALPDGYNTVVGERGYRLSGGEKQRLSIARLLLKDPSIMILDEATSHLDNENEALVQEALDGALAGRTAIVIAHRLSTIRNADRIVVLDEGRIAEQGSHDELMALGGLYARQEAAGSAD</sequence>
<organism evidence="12">
    <name type="scientific">freshwater metagenome</name>
    <dbReference type="NCBI Taxonomy" id="449393"/>
    <lineage>
        <taxon>unclassified sequences</taxon>
        <taxon>metagenomes</taxon>
        <taxon>ecological metagenomes</taxon>
    </lineage>
</organism>
<keyword evidence="8 9" id="KW-0472">Membrane</keyword>
<dbReference type="GO" id="GO:0005524">
    <property type="term" value="F:ATP binding"/>
    <property type="evidence" value="ECO:0007669"/>
    <property type="project" value="UniProtKB-KW"/>
</dbReference>
<keyword evidence="2" id="KW-0813">Transport</keyword>
<evidence type="ECO:0000256" key="7">
    <source>
        <dbReference type="ARBA" id="ARBA00022989"/>
    </source>
</evidence>
<dbReference type="SUPFAM" id="SSF52540">
    <property type="entry name" value="P-loop containing nucleoside triphosphate hydrolases"/>
    <property type="match status" value="1"/>
</dbReference>
<dbReference type="EMBL" id="CAEZYY010000046">
    <property type="protein sequence ID" value="CAB4768123.1"/>
    <property type="molecule type" value="Genomic_DNA"/>
</dbReference>
<dbReference type="InterPro" id="IPR011527">
    <property type="entry name" value="ABC1_TM_dom"/>
</dbReference>
<keyword evidence="5" id="KW-0547">Nucleotide-binding</keyword>
<feature type="transmembrane region" description="Helical" evidence="9">
    <location>
        <begin position="180"/>
        <end position="199"/>
    </location>
</feature>
<keyword evidence="3" id="KW-1003">Cell membrane</keyword>
<dbReference type="InterPro" id="IPR003593">
    <property type="entry name" value="AAA+_ATPase"/>
</dbReference>
<dbReference type="InterPro" id="IPR027417">
    <property type="entry name" value="P-loop_NTPase"/>
</dbReference>
<dbReference type="PANTHER" id="PTHR43394:SF1">
    <property type="entry name" value="ATP-BINDING CASSETTE SUB-FAMILY B MEMBER 10, MITOCHONDRIAL"/>
    <property type="match status" value="1"/>
</dbReference>
<evidence type="ECO:0000256" key="1">
    <source>
        <dbReference type="ARBA" id="ARBA00004651"/>
    </source>
</evidence>